<dbReference type="EMBL" id="JACVQF010000045">
    <property type="protein sequence ID" value="MBD0417884.1"/>
    <property type="molecule type" value="Genomic_DNA"/>
</dbReference>
<dbReference type="Pfam" id="PF00668">
    <property type="entry name" value="Condensation"/>
    <property type="match status" value="1"/>
</dbReference>
<dbReference type="Proteomes" id="UP000621210">
    <property type="component" value="Unassembled WGS sequence"/>
</dbReference>
<reference evidence="2" key="2">
    <citation type="submission" date="2020-09" db="EMBL/GenBank/DDBJ databases">
        <authorList>
            <person name="Luo X."/>
        </authorList>
    </citation>
    <scope>NUCLEOTIDE SEQUENCE</scope>
    <source>
        <strain evidence="2">TRM S81-3</strain>
    </source>
</reference>
<dbReference type="InterPro" id="IPR023213">
    <property type="entry name" value="CAT-like_dom_sf"/>
</dbReference>
<organism evidence="2 3">
    <name type="scientific">Streptomyces griseicoloratus</name>
    <dbReference type="NCBI Taxonomy" id="2752516"/>
    <lineage>
        <taxon>Bacteria</taxon>
        <taxon>Bacillati</taxon>
        <taxon>Actinomycetota</taxon>
        <taxon>Actinomycetes</taxon>
        <taxon>Kitasatosporales</taxon>
        <taxon>Streptomycetaceae</taxon>
        <taxon>Streptomyces</taxon>
    </lineage>
</organism>
<reference evidence="2" key="1">
    <citation type="submission" date="2020-09" db="EMBL/GenBank/DDBJ databases">
        <title>Streptomyces grisecoloratus sp. nov., isolated from cotton soil.</title>
        <authorList>
            <person name="Xing L."/>
        </authorList>
    </citation>
    <scope>NUCLEOTIDE SEQUENCE</scope>
    <source>
        <strain evidence="2">TRM S81-3</strain>
    </source>
</reference>
<name>A0A926KY12_9ACTN</name>
<sequence>RLVEELAPARSLARHPLFQVVLTLHNTTEAAVQLTGLEGERLRTARPAAKFDLDVMVGETHDDEGAPSGIVGAVTVAADLFDAETAERIGDHWARMLSALAEDPGARIGEPDLLGATDRCRVVEEWNDTGVSGVPGVV</sequence>
<dbReference type="GO" id="GO:0003824">
    <property type="term" value="F:catalytic activity"/>
    <property type="evidence" value="ECO:0007669"/>
    <property type="project" value="InterPro"/>
</dbReference>
<evidence type="ECO:0000259" key="1">
    <source>
        <dbReference type="Pfam" id="PF00668"/>
    </source>
</evidence>
<comment type="caution">
    <text evidence="2">The sequence shown here is derived from an EMBL/GenBank/DDBJ whole genome shotgun (WGS) entry which is preliminary data.</text>
</comment>
<dbReference type="GO" id="GO:0008610">
    <property type="term" value="P:lipid biosynthetic process"/>
    <property type="evidence" value="ECO:0007669"/>
    <property type="project" value="UniProtKB-ARBA"/>
</dbReference>
<dbReference type="Gene3D" id="3.30.559.30">
    <property type="entry name" value="Nonribosomal peptide synthetase, condensation domain"/>
    <property type="match status" value="1"/>
</dbReference>
<dbReference type="InterPro" id="IPR001242">
    <property type="entry name" value="Condensation_dom"/>
</dbReference>
<feature type="non-terminal residue" evidence="2">
    <location>
        <position position="1"/>
    </location>
</feature>
<gene>
    <name evidence="2" type="ORF">H0H10_01615</name>
</gene>
<feature type="non-terminal residue" evidence="2">
    <location>
        <position position="138"/>
    </location>
</feature>
<accession>A0A926KY12</accession>
<dbReference type="Gene3D" id="3.30.559.10">
    <property type="entry name" value="Chloramphenicol acetyltransferase-like domain"/>
    <property type="match status" value="1"/>
</dbReference>
<dbReference type="RefSeq" id="WP_188178966.1">
    <property type="nucleotide sequence ID" value="NZ_JACVQF010000045.1"/>
</dbReference>
<keyword evidence="3" id="KW-1185">Reference proteome</keyword>
<evidence type="ECO:0000313" key="2">
    <source>
        <dbReference type="EMBL" id="MBD0417884.1"/>
    </source>
</evidence>
<evidence type="ECO:0000313" key="3">
    <source>
        <dbReference type="Proteomes" id="UP000621210"/>
    </source>
</evidence>
<proteinExistence type="predicted"/>
<protein>
    <recommendedName>
        <fullName evidence="1">Condensation domain-containing protein</fullName>
    </recommendedName>
</protein>
<dbReference type="AlphaFoldDB" id="A0A926KY12"/>
<feature type="domain" description="Condensation" evidence="1">
    <location>
        <begin position="2"/>
        <end position="117"/>
    </location>
</feature>
<dbReference type="SUPFAM" id="SSF52777">
    <property type="entry name" value="CoA-dependent acyltransferases"/>
    <property type="match status" value="1"/>
</dbReference>